<protein>
    <submittedName>
        <fullName evidence="1">Uncharacterized protein</fullName>
    </submittedName>
</protein>
<proteinExistence type="predicted"/>
<sequence length="158" mass="17090">MLTRRVAIAGFALTVVAAVCVSLVWLRFHETVPDIVRDAEQVSVGGYERISTRLDNDSSFRTYWLGPESVDVTSNIHAPSLILGPPTVTGLPGFTALAEGKSTVDGKTYAVYIEELDLAYWNSGGRTVPIGKPFGLDSSQSADVNSRQLRFVSVIMLA</sequence>
<dbReference type="AlphaFoldDB" id="A0A919Q203"/>
<reference evidence="1" key="1">
    <citation type="submission" date="2021-01" db="EMBL/GenBank/DDBJ databases">
        <title>Whole genome shotgun sequence of Dactylosporangium siamense NBRC 106093.</title>
        <authorList>
            <person name="Komaki H."/>
            <person name="Tamura T."/>
        </authorList>
    </citation>
    <scope>NUCLEOTIDE SEQUENCE</scope>
    <source>
        <strain evidence="1">NBRC 106093</strain>
    </source>
</reference>
<evidence type="ECO:0000313" key="1">
    <source>
        <dbReference type="EMBL" id="GIG52415.1"/>
    </source>
</evidence>
<dbReference type="Proteomes" id="UP000660611">
    <property type="component" value="Unassembled WGS sequence"/>
</dbReference>
<comment type="caution">
    <text evidence="1">The sequence shown here is derived from an EMBL/GenBank/DDBJ whole genome shotgun (WGS) entry which is preliminary data.</text>
</comment>
<evidence type="ECO:0000313" key="2">
    <source>
        <dbReference type="Proteomes" id="UP000660611"/>
    </source>
</evidence>
<keyword evidence="2" id="KW-1185">Reference proteome</keyword>
<name>A0A919Q203_9ACTN</name>
<gene>
    <name evidence="1" type="ORF">Dsi01nite_104560</name>
</gene>
<accession>A0A919Q203</accession>
<organism evidence="1 2">
    <name type="scientific">Dactylosporangium siamense</name>
    <dbReference type="NCBI Taxonomy" id="685454"/>
    <lineage>
        <taxon>Bacteria</taxon>
        <taxon>Bacillati</taxon>
        <taxon>Actinomycetota</taxon>
        <taxon>Actinomycetes</taxon>
        <taxon>Micromonosporales</taxon>
        <taxon>Micromonosporaceae</taxon>
        <taxon>Dactylosporangium</taxon>
    </lineage>
</organism>
<dbReference type="EMBL" id="BONQ01000179">
    <property type="protein sequence ID" value="GIG52415.1"/>
    <property type="molecule type" value="Genomic_DNA"/>
</dbReference>